<dbReference type="GO" id="GO:0003677">
    <property type="term" value="F:DNA binding"/>
    <property type="evidence" value="ECO:0007669"/>
    <property type="project" value="InterPro"/>
</dbReference>
<organism evidence="7 8">
    <name type="scientific">Acetivibrio ethanolgignens</name>
    <dbReference type="NCBI Taxonomy" id="290052"/>
    <lineage>
        <taxon>Bacteria</taxon>
        <taxon>Bacillati</taxon>
        <taxon>Bacillota</taxon>
        <taxon>Clostridia</taxon>
        <taxon>Eubacteriales</taxon>
        <taxon>Oscillospiraceae</taxon>
        <taxon>Acetivibrio</taxon>
    </lineage>
</organism>
<evidence type="ECO:0000313" key="7">
    <source>
        <dbReference type="EMBL" id="KSV57678.1"/>
    </source>
</evidence>
<keyword evidence="8" id="KW-1185">Reference proteome</keyword>
<accession>A0A0V8QB58</accession>
<comment type="catalytic activity">
    <reaction evidence="5">
        <text>Endonucleolytic cleavage of DNA to give specific double-stranded fragments with terminal 5'-phosphates.</text>
        <dbReference type="EC" id="3.1.21.4"/>
    </reaction>
</comment>
<keyword evidence="4" id="KW-0378">Hydrolase</keyword>
<dbReference type="OrthoDB" id="1066286at2"/>
<keyword evidence="2" id="KW-0680">Restriction system</keyword>
<dbReference type="EMBL" id="LNAM01000207">
    <property type="protein sequence ID" value="KSV57678.1"/>
    <property type="molecule type" value="Genomic_DNA"/>
</dbReference>
<evidence type="ECO:0000256" key="1">
    <source>
        <dbReference type="ARBA" id="ARBA00022722"/>
    </source>
</evidence>
<evidence type="ECO:0000256" key="2">
    <source>
        <dbReference type="ARBA" id="ARBA00022747"/>
    </source>
</evidence>
<dbReference type="RefSeq" id="WP_058354086.1">
    <property type="nucleotide sequence ID" value="NZ_CABMMD010000207.1"/>
</dbReference>
<dbReference type="AlphaFoldDB" id="A0A0V8QB58"/>
<evidence type="ECO:0000256" key="5">
    <source>
        <dbReference type="ARBA" id="ARBA00093760"/>
    </source>
</evidence>
<name>A0A0V8QB58_9FIRM</name>
<dbReference type="EC" id="3.1.21.4" evidence="6"/>
<reference evidence="7 8" key="1">
    <citation type="submission" date="2015-11" db="EMBL/GenBank/DDBJ databases">
        <title>Butyribacter intestini gen. nov., sp. nov., a butyric acid-producing bacterium of the family Lachnospiraceae isolated from the human faeces.</title>
        <authorList>
            <person name="Zou Y."/>
            <person name="Xue W."/>
            <person name="Luo G."/>
            <person name="Lv M."/>
        </authorList>
    </citation>
    <scope>NUCLEOTIDE SEQUENCE [LARGE SCALE GENOMIC DNA]</scope>
    <source>
        <strain evidence="7 8">ACET-33324</strain>
    </source>
</reference>
<protein>
    <recommendedName>
        <fullName evidence="6">type II site-specific deoxyribonuclease</fullName>
        <ecNumber evidence="6">3.1.21.4</ecNumber>
    </recommendedName>
</protein>
<dbReference type="InterPro" id="IPR019045">
    <property type="entry name" value="Restrct_endonuc_II_HinfI"/>
</dbReference>
<comment type="caution">
    <text evidence="7">The sequence shown here is derived from an EMBL/GenBank/DDBJ whole genome shotgun (WGS) entry which is preliminary data.</text>
</comment>
<evidence type="ECO:0000313" key="8">
    <source>
        <dbReference type="Proteomes" id="UP000054874"/>
    </source>
</evidence>
<dbReference type="Pfam" id="PF09520">
    <property type="entry name" value="RE_TdeIII"/>
    <property type="match status" value="1"/>
</dbReference>
<evidence type="ECO:0000256" key="4">
    <source>
        <dbReference type="ARBA" id="ARBA00022801"/>
    </source>
</evidence>
<gene>
    <name evidence="7" type="ORF">ASU35_15690</name>
</gene>
<dbReference type="Proteomes" id="UP000054874">
    <property type="component" value="Unassembled WGS sequence"/>
</dbReference>
<sequence>MTNTEMQIKNIVYEEFLKLIETIESDFKTNFVKKRYNFLLSQLDETITANMVFVSSFESKSGFAIETCAKRIARLRFGEENVPTIVNPRNVKHNINPNTISGQIIVTDIDTDNGDLRGNISTFRATNVASGKGSSRAESGVTQSSIMSLLPMVQRYKTAGYHTKPVDLAFFDGKDWVVLELKAGGDLDSSNAPANVEKLLTIYAGLNVPNSKAYFATLYNKNGEGNTWTGAVKKHMAFPEMFLIGKKFWNTILPDGITYERFTELYKMALEELDLNSRIKEMIRRTVK</sequence>
<dbReference type="STRING" id="290052.ASU35_15690"/>
<dbReference type="GO" id="GO:0009036">
    <property type="term" value="F:type II site-specific deoxyribonuclease activity"/>
    <property type="evidence" value="ECO:0007669"/>
    <property type="project" value="InterPro"/>
</dbReference>
<evidence type="ECO:0000256" key="6">
    <source>
        <dbReference type="ARBA" id="ARBA00093790"/>
    </source>
</evidence>
<evidence type="ECO:0000256" key="3">
    <source>
        <dbReference type="ARBA" id="ARBA00022759"/>
    </source>
</evidence>
<dbReference type="GO" id="GO:0009307">
    <property type="term" value="P:DNA restriction-modification system"/>
    <property type="evidence" value="ECO:0007669"/>
    <property type="project" value="InterPro"/>
</dbReference>
<keyword evidence="3" id="KW-0255">Endonuclease</keyword>
<proteinExistence type="predicted"/>
<keyword evidence="1" id="KW-0540">Nuclease</keyword>